<evidence type="ECO:0000256" key="8">
    <source>
        <dbReference type="ARBA" id="ARBA00023212"/>
    </source>
</evidence>
<comment type="caution">
    <text evidence="12">The sequence shown here is derived from an EMBL/GenBank/DDBJ whole genome shotgun (WGS) entry which is preliminary data.</text>
</comment>
<dbReference type="PANTHER" id="PTHR31598">
    <property type="entry name" value="IQ DOMAIN-CONTAINING PROTEIN D"/>
    <property type="match status" value="1"/>
</dbReference>
<dbReference type="AlphaFoldDB" id="A0A8T1X0V7"/>
<keyword evidence="9" id="KW-0966">Cell projection</keyword>
<evidence type="ECO:0000256" key="10">
    <source>
        <dbReference type="SAM" id="Coils"/>
    </source>
</evidence>
<keyword evidence="7" id="KW-0969">Cilium</keyword>
<dbReference type="EMBL" id="JAGDFL010000052">
    <property type="protein sequence ID" value="KAG7399485.1"/>
    <property type="molecule type" value="Genomic_DNA"/>
</dbReference>
<comment type="subcellular location">
    <subcellularLocation>
        <location evidence="2">Cytoplasm</location>
        <location evidence="2">Cytoskeleton</location>
        <location evidence="2">Flagellum axoneme</location>
    </subcellularLocation>
</comment>
<protein>
    <recommendedName>
        <fullName evidence="4">Dynein regulatory complex protein 10</fullName>
    </recommendedName>
</protein>
<evidence type="ECO:0000256" key="6">
    <source>
        <dbReference type="ARBA" id="ARBA00022846"/>
    </source>
</evidence>
<feature type="region of interest" description="Disordered" evidence="11">
    <location>
        <begin position="556"/>
        <end position="602"/>
    </location>
</feature>
<dbReference type="PANTHER" id="PTHR31598:SF1">
    <property type="entry name" value="DYNEIN REGULATORY COMPLEX PROTEIN 10"/>
    <property type="match status" value="1"/>
</dbReference>
<evidence type="ECO:0000256" key="3">
    <source>
        <dbReference type="ARBA" id="ARBA00009071"/>
    </source>
</evidence>
<sequence>MTSLSVRFEGEVWLLQEPKSAFYAPRYCQERLLVRGRVFPFWKQPQSVVELGQAGQFLVLTAVSGDASKLSGDPKETKKLLTVTVRPLEDVRRAQLYQTAVRTQTLELFVDAEDTRERLLKSLQLIPDASGEESSQKEEAADTGKRTLDDAFAALERAQQSRDKGAALRLYRAAETGFYKAEGLVTDERSKQFLSDRRRDLQRTIRGLEDQINARLEVAAASAAVGSSEVTTPPTCDISARLDELRRFAAQQDNKRGQQNGTDLVSRLAALKYEKAGPAPPMDDLAERLRRLRGDSEQPSVPTARGVNLEKKNAVDQIIEQVADEIALGIDDEISSFDQDERLELSHRDSLMRLREIEDDRDQVAFELKQACDARAAMTRKFTEQRTRLEVQLRDTKSAADDILIPLARDREENLQALLSTFETQNSSAKEQLEAIDRTMTRVTQASQQVEIDERKHTQHCTTELRELLERYDTDMERLDSEIEEERAELSRLDAANGKFEMYFARIDNDRRNQLEEQRVFDLSERMRRNREASMFYFTIRIQAVVRGFLARRKSRLEAERKKSVPRKKEKKSKKSTSKSKSPKRKKPIKKKPTAKVRIKKP</sequence>
<reference evidence="12" key="1">
    <citation type="submission" date="2021-02" db="EMBL/GenBank/DDBJ databases">
        <authorList>
            <person name="Palmer J.M."/>
        </authorList>
    </citation>
    <scope>NUCLEOTIDE SEQUENCE</scope>
    <source>
        <strain evidence="12">SCRP23</strain>
    </source>
</reference>
<evidence type="ECO:0000256" key="1">
    <source>
        <dbReference type="ARBA" id="ARBA00003029"/>
    </source>
</evidence>
<evidence type="ECO:0000256" key="7">
    <source>
        <dbReference type="ARBA" id="ARBA00023069"/>
    </source>
</evidence>
<evidence type="ECO:0000256" key="9">
    <source>
        <dbReference type="ARBA" id="ARBA00023273"/>
    </source>
</evidence>
<organism evidence="12 13">
    <name type="scientific">Phytophthora boehmeriae</name>
    <dbReference type="NCBI Taxonomy" id="109152"/>
    <lineage>
        <taxon>Eukaryota</taxon>
        <taxon>Sar</taxon>
        <taxon>Stramenopiles</taxon>
        <taxon>Oomycota</taxon>
        <taxon>Peronosporomycetes</taxon>
        <taxon>Peronosporales</taxon>
        <taxon>Peronosporaceae</taxon>
        <taxon>Phytophthora</taxon>
    </lineage>
</organism>
<keyword evidence="13" id="KW-1185">Reference proteome</keyword>
<proteinExistence type="inferred from homology"/>
<keyword evidence="8" id="KW-0206">Cytoskeleton</keyword>
<dbReference type="PROSITE" id="PS50096">
    <property type="entry name" value="IQ"/>
    <property type="match status" value="1"/>
</dbReference>
<gene>
    <name evidence="12" type="ORF">PHYBOEH_008720</name>
</gene>
<evidence type="ECO:0000256" key="11">
    <source>
        <dbReference type="SAM" id="MobiDB-lite"/>
    </source>
</evidence>
<dbReference type="OrthoDB" id="124239at2759"/>
<feature type="compositionally biased region" description="Basic residues" evidence="11">
    <location>
        <begin position="564"/>
        <end position="602"/>
    </location>
</feature>
<evidence type="ECO:0000313" key="13">
    <source>
        <dbReference type="Proteomes" id="UP000693981"/>
    </source>
</evidence>
<evidence type="ECO:0000256" key="2">
    <source>
        <dbReference type="ARBA" id="ARBA00004611"/>
    </source>
</evidence>
<feature type="coiled-coil region" evidence="10">
    <location>
        <begin position="462"/>
        <end position="496"/>
    </location>
</feature>
<evidence type="ECO:0000256" key="5">
    <source>
        <dbReference type="ARBA" id="ARBA00022490"/>
    </source>
</evidence>
<accession>A0A8T1X0V7</accession>
<keyword evidence="5" id="KW-0963">Cytoplasm</keyword>
<dbReference type="Proteomes" id="UP000693981">
    <property type="component" value="Unassembled WGS sequence"/>
</dbReference>
<dbReference type="InterPro" id="IPR042815">
    <property type="entry name" value="DRC10"/>
</dbReference>
<comment type="similarity">
    <text evidence="3">Belongs to the DRC10 family.</text>
</comment>
<name>A0A8T1X0V7_9STRA</name>
<comment type="function">
    <text evidence="1">Component of the nexin-dynein regulatory complex (N-DRC), a key regulator of ciliary/flagellar motility which maintains the alignment and integrity of the distal axoneme and regulates microtubule sliding in motile axonemes.</text>
</comment>
<keyword evidence="10" id="KW-0175">Coiled coil</keyword>
<evidence type="ECO:0000256" key="4">
    <source>
        <dbReference type="ARBA" id="ARBA00021752"/>
    </source>
</evidence>
<keyword evidence="6" id="KW-0282">Flagellum</keyword>
<evidence type="ECO:0000313" key="12">
    <source>
        <dbReference type="EMBL" id="KAG7399485.1"/>
    </source>
</evidence>